<name>A0A6A5WP58_9PLEO</name>
<dbReference type="Gene3D" id="2.60.120.700">
    <property type="entry name" value="Peptidase G1"/>
    <property type="match status" value="1"/>
</dbReference>
<dbReference type="OrthoDB" id="2862635at2759"/>
<dbReference type="InterPro" id="IPR038656">
    <property type="entry name" value="Peptidase_G1_sf"/>
</dbReference>
<evidence type="ECO:0000256" key="1">
    <source>
        <dbReference type="SAM" id="SignalP"/>
    </source>
</evidence>
<dbReference type="InterPro" id="IPR000250">
    <property type="entry name" value="Peptidase_G1"/>
</dbReference>
<feature type="signal peptide" evidence="1">
    <location>
        <begin position="1"/>
        <end position="18"/>
    </location>
</feature>
<evidence type="ECO:0000313" key="3">
    <source>
        <dbReference type="Proteomes" id="UP000799779"/>
    </source>
</evidence>
<reference evidence="2" key="1">
    <citation type="journal article" date="2020" name="Stud. Mycol.">
        <title>101 Dothideomycetes genomes: a test case for predicting lifestyles and emergence of pathogens.</title>
        <authorList>
            <person name="Haridas S."/>
            <person name="Albert R."/>
            <person name="Binder M."/>
            <person name="Bloem J."/>
            <person name="Labutti K."/>
            <person name="Salamov A."/>
            <person name="Andreopoulos B."/>
            <person name="Baker S."/>
            <person name="Barry K."/>
            <person name="Bills G."/>
            <person name="Bluhm B."/>
            <person name="Cannon C."/>
            <person name="Castanera R."/>
            <person name="Culley D."/>
            <person name="Daum C."/>
            <person name="Ezra D."/>
            <person name="Gonzalez J."/>
            <person name="Henrissat B."/>
            <person name="Kuo A."/>
            <person name="Liang C."/>
            <person name="Lipzen A."/>
            <person name="Lutzoni F."/>
            <person name="Magnuson J."/>
            <person name="Mondo S."/>
            <person name="Nolan M."/>
            <person name="Ohm R."/>
            <person name="Pangilinan J."/>
            <person name="Park H.-J."/>
            <person name="Ramirez L."/>
            <person name="Alfaro M."/>
            <person name="Sun H."/>
            <person name="Tritt A."/>
            <person name="Yoshinaga Y."/>
            <person name="Zwiers L.-H."/>
            <person name="Turgeon B."/>
            <person name="Goodwin S."/>
            <person name="Spatafora J."/>
            <person name="Crous P."/>
            <person name="Grigoriev I."/>
        </authorList>
    </citation>
    <scope>NUCLEOTIDE SEQUENCE</scope>
    <source>
        <strain evidence="2">CBS 123094</strain>
    </source>
</reference>
<feature type="chain" id="PRO_5025485931" evidence="1">
    <location>
        <begin position="19"/>
        <end position="240"/>
    </location>
</feature>
<dbReference type="Pfam" id="PF01828">
    <property type="entry name" value="Peptidase_A4"/>
    <property type="match status" value="1"/>
</dbReference>
<dbReference type="GO" id="GO:0006508">
    <property type="term" value="P:proteolysis"/>
    <property type="evidence" value="ECO:0007669"/>
    <property type="project" value="InterPro"/>
</dbReference>
<dbReference type="PANTHER" id="PTHR37536">
    <property type="entry name" value="PUTATIVE (AFU_ORTHOLOGUE AFUA_3G02970)-RELATED"/>
    <property type="match status" value="1"/>
</dbReference>
<dbReference type="InterPro" id="IPR013320">
    <property type="entry name" value="ConA-like_dom_sf"/>
</dbReference>
<keyword evidence="3" id="KW-1185">Reference proteome</keyword>
<proteinExistence type="predicted"/>
<dbReference type="CDD" id="cd13426">
    <property type="entry name" value="Peptidase_G1"/>
    <property type="match status" value="1"/>
</dbReference>
<sequence>MKVSSLLAHVCFASSVLAAYDQNRAGAVLKAPEGDPFQTVTGTFTVPNLTGNSKLSIWVGIGDSVAQDYAMCGNLLQMQVLGGGIVFNRTLATWSAWFPGAAIDTTSQVPVKASDQIVVTVTQTSATAGTVQLENKTQNKKSIQELALPASASEDVSLANVADWWVQAYQAAGELVTTPNYGTLAFTACSATTASGKSVPLTGAGRFEVQGTSGQVYSVTTITADGVSVRRSANPVRRRV</sequence>
<evidence type="ECO:0000313" key="2">
    <source>
        <dbReference type="EMBL" id="KAF2002549.1"/>
    </source>
</evidence>
<protein>
    <submittedName>
        <fullName evidence="2">Concanavalin A-like lectin/glucanase</fullName>
    </submittedName>
</protein>
<keyword evidence="1" id="KW-0732">Signal</keyword>
<keyword evidence="2" id="KW-0430">Lectin</keyword>
<dbReference type="EMBL" id="ML977577">
    <property type="protein sequence ID" value="KAF2002549.1"/>
    <property type="molecule type" value="Genomic_DNA"/>
</dbReference>
<dbReference type="Proteomes" id="UP000799779">
    <property type="component" value="Unassembled WGS sequence"/>
</dbReference>
<dbReference type="GO" id="GO:0070007">
    <property type="term" value="F:glutamic-type endopeptidase activity"/>
    <property type="evidence" value="ECO:0007669"/>
    <property type="project" value="InterPro"/>
</dbReference>
<organism evidence="2 3">
    <name type="scientific">Amniculicola lignicola CBS 123094</name>
    <dbReference type="NCBI Taxonomy" id="1392246"/>
    <lineage>
        <taxon>Eukaryota</taxon>
        <taxon>Fungi</taxon>
        <taxon>Dikarya</taxon>
        <taxon>Ascomycota</taxon>
        <taxon>Pezizomycotina</taxon>
        <taxon>Dothideomycetes</taxon>
        <taxon>Pleosporomycetidae</taxon>
        <taxon>Pleosporales</taxon>
        <taxon>Amniculicolaceae</taxon>
        <taxon>Amniculicola</taxon>
    </lineage>
</organism>
<dbReference type="SUPFAM" id="SSF49899">
    <property type="entry name" value="Concanavalin A-like lectins/glucanases"/>
    <property type="match status" value="1"/>
</dbReference>
<gene>
    <name evidence="2" type="ORF">P154DRAFT_430957</name>
</gene>
<dbReference type="GO" id="GO:0030246">
    <property type="term" value="F:carbohydrate binding"/>
    <property type="evidence" value="ECO:0007669"/>
    <property type="project" value="UniProtKB-KW"/>
</dbReference>
<dbReference type="PANTHER" id="PTHR37536:SF1">
    <property type="entry name" value="ASPERGILLOPEPSIN, PUTAITVE (AFU_ORTHOLOGUE AFUA_7G01200)"/>
    <property type="match status" value="1"/>
</dbReference>
<accession>A0A6A5WP58</accession>
<dbReference type="AlphaFoldDB" id="A0A6A5WP58"/>